<evidence type="ECO:0000256" key="1">
    <source>
        <dbReference type="SAM" id="Coils"/>
    </source>
</evidence>
<evidence type="ECO:0000313" key="5">
    <source>
        <dbReference type="Proteomes" id="UP000265515"/>
    </source>
</evidence>
<dbReference type="STRING" id="69332.A0A388KIY6"/>
<dbReference type="Gramene" id="GBG70002">
    <property type="protein sequence ID" value="GBG70002"/>
    <property type="gene ID" value="CBR_g4829"/>
</dbReference>
<feature type="transmembrane region" description="Helical" evidence="3">
    <location>
        <begin position="115"/>
        <end position="138"/>
    </location>
</feature>
<feature type="transmembrane region" description="Helical" evidence="3">
    <location>
        <begin position="252"/>
        <end position="277"/>
    </location>
</feature>
<name>A0A388KIY6_CHABU</name>
<keyword evidence="3" id="KW-0812">Transmembrane</keyword>
<evidence type="ECO:0000256" key="3">
    <source>
        <dbReference type="SAM" id="Phobius"/>
    </source>
</evidence>
<feature type="transmembrane region" description="Helical" evidence="3">
    <location>
        <begin position="459"/>
        <end position="480"/>
    </location>
</feature>
<comment type="caution">
    <text evidence="4">The sequence shown here is derived from an EMBL/GenBank/DDBJ whole genome shotgun (WGS) entry which is preliminary data.</text>
</comment>
<dbReference type="AlphaFoldDB" id="A0A388KIY6"/>
<dbReference type="InterPro" id="IPR040283">
    <property type="entry name" value="DDB_G0292058-like"/>
</dbReference>
<evidence type="ECO:0000256" key="2">
    <source>
        <dbReference type="SAM" id="MobiDB-lite"/>
    </source>
</evidence>
<dbReference type="GO" id="GO:0016020">
    <property type="term" value="C:membrane"/>
    <property type="evidence" value="ECO:0007669"/>
    <property type="project" value="TreeGrafter"/>
</dbReference>
<feature type="compositionally biased region" description="Low complexity" evidence="2">
    <location>
        <begin position="8"/>
        <end position="17"/>
    </location>
</feature>
<feature type="coiled-coil region" evidence="1">
    <location>
        <begin position="191"/>
        <end position="222"/>
    </location>
</feature>
<keyword evidence="3" id="KW-0472">Membrane</keyword>
<reference evidence="4 5" key="1">
    <citation type="journal article" date="2018" name="Cell">
        <title>The Chara Genome: Secondary Complexity and Implications for Plant Terrestrialization.</title>
        <authorList>
            <person name="Nishiyama T."/>
            <person name="Sakayama H."/>
            <person name="Vries J.D."/>
            <person name="Buschmann H."/>
            <person name="Saint-Marcoux D."/>
            <person name="Ullrich K.K."/>
            <person name="Haas F.B."/>
            <person name="Vanderstraeten L."/>
            <person name="Becker D."/>
            <person name="Lang D."/>
            <person name="Vosolsobe S."/>
            <person name="Rombauts S."/>
            <person name="Wilhelmsson P.K.I."/>
            <person name="Janitza P."/>
            <person name="Kern R."/>
            <person name="Heyl A."/>
            <person name="Rumpler F."/>
            <person name="Villalobos L.I.A.C."/>
            <person name="Clay J.M."/>
            <person name="Skokan R."/>
            <person name="Toyoda A."/>
            <person name="Suzuki Y."/>
            <person name="Kagoshima H."/>
            <person name="Schijlen E."/>
            <person name="Tajeshwar N."/>
            <person name="Catarino B."/>
            <person name="Hetherington A.J."/>
            <person name="Saltykova A."/>
            <person name="Bonnot C."/>
            <person name="Breuninger H."/>
            <person name="Symeonidi A."/>
            <person name="Radhakrishnan G.V."/>
            <person name="Van Nieuwerburgh F."/>
            <person name="Deforce D."/>
            <person name="Chang C."/>
            <person name="Karol K.G."/>
            <person name="Hedrich R."/>
            <person name="Ulvskov P."/>
            <person name="Glockner G."/>
            <person name="Delwiche C.F."/>
            <person name="Petrasek J."/>
            <person name="Van de Peer Y."/>
            <person name="Friml J."/>
            <person name="Beilby M."/>
            <person name="Dolan L."/>
            <person name="Kohara Y."/>
            <person name="Sugano S."/>
            <person name="Fujiyama A."/>
            <person name="Delaux P.-M."/>
            <person name="Quint M."/>
            <person name="TheiBen G."/>
            <person name="Hagemann M."/>
            <person name="Harholt J."/>
            <person name="Dunand C."/>
            <person name="Zachgo S."/>
            <person name="Langdale J."/>
            <person name="Maumus F."/>
            <person name="Straeten D.V.D."/>
            <person name="Gould S.B."/>
            <person name="Rensing S.A."/>
        </authorList>
    </citation>
    <scope>NUCLEOTIDE SEQUENCE [LARGE SCALE GENOMIC DNA]</scope>
    <source>
        <strain evidence="4 5">S276</strain>
    </source>
</reference>
<dbReference type="OrthoDB" id="1922814at2759"/>
<proteinExistence type="predicted"/>
<accession>A0A388KIY6</accession>
<keyword evidence="5" id="KW-1185">Reference proteome</keyword>
<feature type="compositionally biased region" description="Basic and acidic residues" evidence="2">
    <location>
        <begin position="509"/>
        <end position="519"/>
    </location>
</feature>
<evidence type="ECO:0000313" key="4">
    <source>
        <dbReference type="EMBL" id="GBG70002.1"/>
    </source>
</evidence>
<feature type="region of interest" description="Disordered" evidence="2">
    <location>
        <begin position="500"/>
        <end position="550"/>
    </location>
</feature>
<protein>
    <submittedName>
        <fullName evidence="4">Uncharacterized protein</fullName>
    </submittedName>
</protein>
<feature type="region of interest" description="Disordered" evidence="2">
    <location>
        <begin position="1"/>
        <end position="32"/>
    </location>
</feature>
<feature type="transmembrane region" description="Helical" evidence="3">
    <location>
        <begin position="222"/>
        <end position="245"/>
    </location>
</feature>
<keyword evidence="1" id="KW-0175">Coiled coil</keyword>
<dbReference type="EMBL" id="BFEA01000123">
    <property type="protein sequence ID" value="GBG70002.1"/>
    <property type="molecule type" value="Genomic_DNA"/>
</dbReference>
<sequence length="600" mass="65401">MPLPTGIAAPSSSSPESSAEEDSSRTTSSRLNSTWRPLAVKSRVNPAHKFDKYRGGYDISNSDYWASAVFTGVVGFVLGIGWFLAAVVPLIVVCCSRRESERTVKILPEWSKKMYFWLPVGLMVLLLGMSIAGSWVLFSGDKKFGRRARTIEHVIQEAAYNATLKAKDVSTSLGEMERILRPANGQLAFQVRKAKAKLDEQSRQANQKLARTLQKADRLLRALKICLLVATSLVVGIVAAGAVAVLCRVKRLVCIIIVVGWILAALMFVLFGCYTALYNVTDDTCVAMDEYVQRPGNTSFEKVIPCMNLESTRQVLKTSKGAVHKFVSEMNKFIKFKNSGVASVFFPSADIPDVCSPFGPPPDYLPTPCEPGTANLQDVPKILEPLRCDIDNFGSCVRKKRPIIKSVYDNMTAYAAAAQKIGVAVPPAEELANCQFVTDTFEILVEQQCGTSKKVVLQMAYGFLLVSVAMVGLVLAWILAHRHIAEWGQFSGQVAEELKPDSTLSSSDGGRDGSRERLVSDSGYIGSPATTDSPMTSGGEGRTPKLGVLGSSVSSPLPMNSLRCGPRLHSNVFPQYMKPILNLPPVRRKTTLNPCKSANF</sequence>
<gene>
    <name evidence="4" type="ORF">CBR_g4829</name>
</gene>
<dbReference type="Proteomes" id="UP000265515">
    <property type="component" value="Unassembled WGS sequence"/>
</dbReference>
<organism evidence="4 5">
    <name type="scientific">Chara braunii</name>
    <name type="common">Braun's stonewort</name>
    <dbReference type="NCBI Taxonomy" id="69332"/>
    <lineage>
        <taxon>Eukaryota</taxon>
        <taxon>Viridiplantae</taxon>
        <taxon>Streptophyta</taxon>
        <taxon>Charophyceae</taxon>
        <taxon>Charales</taxon>
        <taxon>Characeae</taxon>
        <taxon>Chara</taxon>
    </lineage>
</organism>
<dbReference type="OMA" id="SWILANH"/>
<keyword evidence="3" id="KW-1133">Transmembrane helix</keyword>
<dbReference type="PANTHER" id="PTHR31414">
    <property type="entry name" value="TRANSMEMBRANE PROTEIN DDB_G0292058"/>
    <property type="match status" value="1"/>
</dbReference>
<dbReference type="PANTHER" id="PTHR31414:SF18">
    <property type="entry name" value="TRANSMEMBRANE PROTEIN-RELATED"/>
    <property type="match status" value="1"/>
</dbReference>
<feature type="transmembrane region" description="Helical" evidence="3">
    <location>
        <begin position="64"/>
        <end position="94"/>
    </location>
</feature>